<feature type="region of interest" description="Disordered" evidence="1">
    <location>
        <begin position="1"/>
        <end position="406"/>
    </location>
</feature>
<feature type="compositionally biased region" description="Low complexity" evidence="1">
    <location>
        <begin position="728"/>
        <end position="737"/>
    </location>
</feature>
<feature type="compositionally biased region" description="Acidic residues" evidence="1">
    <location>
        <begin position="1379"/>
        <end position="1388"/>
    </location>
</feature>
<feature type="compositionally biased region" description="Low complexity" evidence="1">
    <location>
        <begin position="1146"/>
        <end position="1157"/>
    </location>
</feature>
<evidence type="ECO:0000313" key="2">
    <source>
        <dbReference type="EMBL" id="PPR04494.1"/>
    </source>
</evidence>
<comment type="caution">
    <text evidence="2">The sequence shown here is derived from an EMBL/GenBank/DDBJ whole genome shotgun (WGS) entry which is preliminary data.</text>
</comment>
<feature type="compositionally biased region" description="Basic and acidic residues" evidence="1">
    <location>
        <begin position="862"/>
        <end position="880"/>
    </location>
</feature>
<feature type="region of interest" description="Disordered" evidence="1">
    <location>
        <begin position="539"/>
        <end position="1248"/>
    </location>
</feature>
<feature type="compositionally biased region" description="Low complexity" evidence="1">
    <location>
        <begin position="1040"/>
        <end position="1056"/>
    </location>
</feature>
<organism evidence="2 3">
    <name type="scientific">Panaeolus cyanescens</name>
    <dbReference type="NCBI Taxonomy" id="181874"/>
    <lineage>
        <taxon>Eukaryota</taxon>
        <taxon>Fungi</taxon>
        <taxon>Dikarya</taxon>
        <taxon>Basidiomycota</taxon>
        <taxon>Agaricomycotina</taxon>
        <taxon>Agaricomycetes</taxon>
        <taxon>Agaricomycetidae</taxon>
        <taxon>Agaricales</taxon>
        <taxon>Agaricineae</taxon>
        <taxon>Galeropsidaceae</taxon>
        <taxon>Panaeolus</taxon>
    </lineage>
</organism>
<evidence type="ECO:0000256" key="1">
    <source>
        <dbReference type="SAM" id="MobiDB-lite"/>
    </source>
</evidence>
<feature type="non-terminal residue" evidence="2">
    <location>
        <position position="1577"/>
    </location>
</feature>
<feature type="compositionally biased region" description="Low complexity" evidence="1">
    <location>
        <begin position="646"/>
        <end position="661"/>
    </location>
</feature>
<feature type="compositionally biased region" description="Low complexity" evidence="1">
    <location>
        <begin position="838"/>
        <end position="857"/>
    </location>
</feature>
<feature type="compositionally biased region" description="Acidic residues" evidence="1">
    <location>
        <begin position="708"/>
        <end position="723"/>
    </location>
</feature>
<feature type="compositionally biased region" description="Basic and acidic residues" evidence="1">
    <location>
        <begin position="539"/>
        <end position="562"/>
    </location>
</feature>
<feature type="compositionally biased region" description="Low complexity" evidence="1">
    <location>
        <begin position="86"/>
        <end position="103"/>
    </location>
</feature>
<proteinExistence type="predicted"/>
<feature type="compositionally biased region" description="Polar residues" evidence="1">
    <location>
        <begin position="1136"/>
        <end position="1145"/>
    </location>
</feature>
<feature type="compositionally biased region" description="Low complexity" evidence="1">
    <location>
        <begin position="241"/>
        <end position="261"/>
    </location>
</feature>
<feature type="compositionally biased region" description="Basic and acidic residues" evidence="1">
    <location>
        <begin position="1"/>
        <end position="10"/>
    </location>
</feature>
<name>A0A409YP67_9AGAR</name>
<evidence type="ECO:0000313" key="3">
    <source>
        <dbReference type="Proteomes" id="UP000284842"/>
    </source>
</evidence>
<feature type="compositionally biased region" description="Acidic residues" evidence="1">
    <location>
        <begin position="1335"/>
        <end position="1345"/>
    </location>
</feature>
<feature type="compositionally biased region" description="Low complexity" evidence="1">
    <location>
        <begin position="1204"/>
        <end position="1220"/>
    </location>
</feature>
<feature type="compositionally biased region" description="Polar residues" evidence="1">
    <location>
        <begin position="1400"/>
        <end position="1415"/>
    </location>
</feature>
<feature type="compositionally biased region" description="Basic and acidic residues" evidence="1">
    <location>
        <begin position="382"/>
        <end position="406"/>
    </location>
</feature>
<reference evidence="2 3" key="1">
    <citation type="journal article" date="2018" name="Evol. Lett.">
        <title>Horizontal gene cluster transfer increased hallucinogenic mushroom diversity.</title>
        <authorList>
            <person name="Reynolds H.T."/>
            <person name="Vijayakumar V."/>
            <person name="Gluck-Thaler E."/>
            <person name="Korotkin H.B."/>
            <person name="Matheny P.B."/>
            <person name="Slot J.C."/>
        </authorList>
    </citation>
    <scope>NUCLEOTIDE SEQUENCE [LARGE SCALE GENOMIC DNA]</scope>
    <source>
        <strain evidence="2 3">2629</strain>
    </source>
</reference>
<sequence length="1577" mass="167715">MHNRDIREQSIPRWAAIADQQSSSENDHEHEEDDDDEQDMLDRESVPPSIARTNAQTHRNPFGRSAGVPRVSSAPGSSRFGMPLNSSRATASTSKSNSATTHAEASVDSPTPSRPSSSLGFGPSRPSSSLGLLKRKDKHPHPVQGGGNEAEGGHVAKKPKLNASAIADGSTSSTLLSHKKTSSITKASGSASSSAAGLGSMLPPAVPQKRHSIGGMTMKEKEKDNINDSPLARARARVRHSMTSTQPSSPTPSASTSKLPSLPFTQAATKPYFQPSTPPKASGSASAQKLKPKVLDTQIIEISSGSEDEVASALTVKGKAKEARSTSVTGSGNKDKKLKNMRFARKSTGKPPAKPRPERAASPNSVIELSSDDDEVPVGKGKGKEKATGKDGEKAKKTTMVKEKQAELERLEQLVGSLREQVVKKNEEELKGQEILELLSSGSEGGKAHEKQEGKGQGRGQEEDMDVDDHQTPKQDKGKGKERERDVENEADENVDDGYHNDIEMPLCMDGQPSRSGVMDDIAKNKDARMDLDIRMDVREGADIGMEVDSHESPREEKEKADQSGATGVNDDDNSDAYVNTRALTPTSPPRSTLYIRPNIPVMSAAASSAAGQAGLSSSSPRGLDSRKAAPVAVSPPKFPSLKTPSSTQNASTSARASTSTIFRQIAMKRTRGGPSLPSQRGGYGVAGTIRRPLGEPAVPSSVSPSGSEDDGSGSGDESEDEGGSGSEGQNQEVGESTGPDASEIEGGEAQKEAEDDYDDELSRPVDDVGRMTPPRIGRGAVKEQIVTPVVPKASPTRKTQSRRHNPVSPAKHSIVEAINIAGKANYHGKHKIRKASGDSASNSNSNSNETDTSTSGKGKGRAQDRVREQKRERAKERQRQRQLLSKVLMNVGNNPDEPIDLTSDVEGVPDAEGLGEGQEADETGPPPTTASSMGSFGGVSPTAVAQQDGGRILDGGEPSKRESIGSAVASTSTSAIDPHVLSTSRNLVSLLKQKAASKKQMRYTPPTSSSGHPSLSPPQTENTTSIDANTVQSMNRGRAASPSIPSSSPEHASLSPQPPVQITPLTEAVVNLDITASTTERSTSGRVTTPTNEVLPPSLSRTDGRMGSGIVSPHRPQFARSPQSQVASPPHRSSLPGSPQRHQVSSSPRSQIGSPSNTASPIRFGHPSSHARRSSFASPTRNELGHRRIPSAPSSSHMFSTMPKVTASTSKPTSPPSKTWIGSPKSPTRGEEQASMQNDKPPLPTRIPVRSSAMVSMPAIPTTAGQEPSMNIYRKRAGSVDATSSGGMGGVVGASTTKDDAPITKIVEPRKDNVDEQPLGGPAVAAHDVGMGNADEEDDDDMYTDEGNVGANQQPPVSDDEDDEAMAEIQDLVSASQSDEEMMDVDYNDPLPHPPVSEAPSSIGTPSSFDSNVPPSRPNGVRRRSTRRSSSNELFDHASSLESSTRTTPEEVVRGIAGATTSTQQHQQPFGPVAKSYGGFPLIFWPEERRNMQTYSKLAEPRYARDLPHKLQDHINAMSEHTQLFTGMRQILEATIQENTSEDEPLAPPITIINNVDDEATPPWEFYYTNLMWHGE</sequence>
<feature type="compositionally biased region" description="Basic residues" evidence="1">
    <location>
        <begin position="336"/>
        <end position="348"/>
    </location>
</feature>
<dbReference type="Proteomes" id="UP000284842">
    <property type="component" value="Unassembled WGS sequence"/>
</dbReference>
<feature type="compositionally biased region" description="Low complexity" evidence="1">
    <location>
        <begin position="604"/>
        <end position="620"/>
    </location>
</feature>
<dbReference type="OrthoDB" id="308383at2759"/>
<feature type="compositionally biased region" description="Acidic residues" evidence="1">
    <location>
        <begin position="30"/>
        <end position="39"/>
    </location>
</feature>
<dbReference type="EMBL" id="NHTK01000939">
    <property type="protein sequence ID" value="PPR04494.1"/>
    <property type="molecule type" value="Genomic_DNA"/>
</dbReference>
<feature type="compositionally biased region" description="Low complexity" evidence="1">
    <location>
        <begin position="170"/>
        <end position="200"/>
    </location>
</feature>
<feature type="compositionally biased region" description="Basic and acidic residues" evidence="1">
    <location>
        <begin position="424"/>
        <end position="434"/>
    </location>
</feature>
<dbReference type="STRING" id="181874.A0A409YP67"/>
<feature type="compositionally biased region" description="Polar residues" evidence="1">
    <location>
        <begin position="1075"/>
        <end position="1093"/>
    </location>
</feature>
<feature type="region of interest" description="Disordered" evidence="1">
    <location>
        <begin position="1309"/>
        <end position="1451"/>
    </location>
</feature>
<accession>A0A409YP67</accession>
<feature type="region of interest" description="Disordered" evidence="1">
    <location>
        <begin position="424"/>
        <end position="519"/>
    </location>
</feature>
<feature type="compositionally biased region" description="Basic and acidic residues" evidence="1">
    <location>
        <begin position="446"/>
        <end position="488"/>
    </location>
</feature>
<feature type="compositionally biased region" description="Basic and acidic residues" evidence="1">
    <location>
        <begin position="761"/>
        <end position="770"/>
    </location>
</feature>
<dbReference type="InParanoid" id="A0A409YP67"/>
<keyword evidence="3" id="KW-1185">Reference proteome</keyword>
<protein>
    <submittedName>
        <fullName evidence="2">Uncharacterized protein</fullName>
    </submittedName>
</protein>
<feature type="compositionally biased region" description="Low complexity" evidence="1">
    <location>
        <begin position="114"/>
        <end position="132"/>
    </location>
</feature>
<feature type="compositionally biased region" description="Low complexity" evidence="1">
    <location>
        <begin position="695"/>
        <end position="707"/>
    </location>
</feature>
<gene>
    <name evidence="2" type="ORF">CVT24_013103</name>
</gene>
<feature type="compositionally biased region" description="Polar residues" evidence="1">
    <location>
        <begin position="969"/>
        <end position="988"/>
    </location>
</feature>
<feature type="compositionally biased region" description="Polar residues" evidence="1">
    <location>
        <begin position="1006"/>
        <end position="1036"/>
    </location>
</feature>